<evidence type="ECO:0000313" key="2">
    <source>
        <dbReference type="Proteomes" id="UP000030437"/>
    </source>
</evidence>
<dbReference type="eggNOG" id="ENOG5033HCD">
    <property type="taxonomic scope" value="Bacteria"/>
</dbReference>
<reference evidence="1 2" key="1">
    <citation type="submission" date="2014-02" db="EMBL/GenBank/DDBJ databases">
        <title>Draft genome sequence of Lysinibacillus odysseyi NBRC 100172.</title>
        <authorList>
            <person name="Zhang F."/>
            <person name="Wang G."/>
            <person name="Zhang L."/>
        </authorList>
    </citation>
    <scope>NUCLEOTIDE SEQUENCE [LARGE SCALE GENOMIC DNA]</scope>
    <source>
        <strain evidence="1 2">NBRC 100172</strain>
    </source>
</reference>
<accession>A0A0A3IDX3</accession>
<organism evidence="1 2">
    <name type="scientific">Lysinibacillus odysseyi 34hs-1 = NBRC 100172</name>
    <dbReference type="NCBI Taxonomy" id="1220589"/>
    <lineage>
        <taxon>Bacteria</taxon>
        <taxon>Bacillati</taxon>
        <taxon>Bacillota</taxon>
        <taxon>Bacilli</taxon>
        <taxon>Bacillales</taxon>
        <taxon>Bacillaceae</taxon>
        <taxon>Lysinibacillus</taxon>
    </lineage>
</organism>
<dbReference type="AlphaFoldDB" id="A0A0A3IDX3"/>
<keyword evidence="2" id="KW-1185">Reference proteome</keyword>
<evidence type="ECO:0000313" key="1">
    <source>
        <dbReference type="EMBL" id="KGR82919.1"/>
    </source>
</evidence>
<dbReference type="STRING" id="1220589.CD32_19000"/>
<dbReference type="OrthoDB" id="2969083at2"/>
<gene>
    <name evidence="1" type="ORF">CD32_19000</name>
</gene>
<proteinExistence type="predicted"/>
<dbReference type="Proteomes" id="UP000030437">
    <property type="component" value="Unassembled WGS sequence"/>
</dbReference>
<sequence>MPQQTMFHQFFINEDLTYKANSFITKIQELRQLGGELQSTIQQETSEQMGDIIEAINETIQTKEKVNGAYHDAYEIVMKNMASHYSNHIMEMNSQKLTLYYDIIENKK</sequence>
<dbReference type="RefSeq" id="WP_036157626.1">
    <property type="nucleotide sequence ID" value="NZ_AVCX01000002.1"/>
</dbReference>
<comment type="caution">
    <text evidence="1">The sequence shown here is derived from an EMBL/GenBank/DDBJ whole genome shotgun (WGS) entry which is preliminary data.</text>
</comment>
<dbReference type="EMBL" id="JPVP01000059">
    <property type="protein sequence ID" value="KGR82919.1"/>
    <property type="molecule type" value="Genomic_DNA"/>
</dbReference>
<name>A0A0A3IDX3_9BACI</name>
<protein>
    <recommendedName>
        <fullName evidence="3">LXG domain-containing protein</fullName>
    </recommendedName>
</protein>
<evidence type="ECO:0008006" key="3">
    <source>
        <dbReference type="Google" id="ProtNLM"/>
    </source>
</evidence>